<evidence type="ECO:0000313" key="11">
    <source>
        <dbReference type="Proteomes" id="UP000735302"/>
    </source>
</evidence>
<feature type="compositionally biased region" description="Polar residues" evidence="7">
    <location>
        <begin position="303"/>
        <end position="316"/>
    </location>
</feature>
<dbReference type="InterPro" id="IPR017907">
    <property type="entry name" value="Znf_RING_CS"/>
</dbReference>
<reference evidence="10 11" key="1">
    <citation type="journal article" date="2021" name="Elife">
        <title>Chloroplast acquisition without the gene transfer in kleptoplastic sea slugs, Plakobranchus ocellatus.</title>
        <authorList>
            <person name="Maeda T."/>
            <person name="Takahashi S."/>
            <person name="Yoshida T."/>
            <person name="Shimamura S."/>
            <person name="Takaki Y."/>
            <person name="Nagai Y."/>
            <person name="Toyoda A."/>
            <person name="Suzuki Y."/>
            <person name="Arimoto A."/>
            <person name="Ishii H."/>
            <person name="Satoh N."/>
            <person name="Nishiyama T."/>
            <person name="Hasebe M."/>
            <person name="Maruyama T."/>
            <person name="Minagawa J."/>
            <person name="Obokata J."/>
            <person name="Shigenobu S."/>
        </authorList>
    </citation>
    <scope>NUCLEOTIDE SEQUENCE [LARGE SCALE GENOMIC DNA]</scope>
</reference>
<keyword evidence="5" id="KW-0862">Zinc</keyword>
<evidence type="ECO:0000256" key="7">
    <source>
        <dbReference type="SAM" id="MobiDB-lite"/>
    </source>
</evidence>
<keyword evidence="2" id="KW-0479">Metal-binding</keyword>
<organism evidence="10 11">
    <name type="scientific">Plakobranchus ocellatus</name>
    <dbReference type="NCBI Taxonomy" id="259542"/>
    <lineage>
        <taxon>Eukaryota</taxon>
        <taxon>Metazoa</taxon>
        <taxon>Spiralia</taxon>
        <taxon>Lophotrochozoa</taxon>
        <taxon>Mollusca</taxon>
        <taxon>Gastropoda</taxon>
        <taxon>Heterobranchia</taxon>
        <taxon>Euthyneura</taxon>
        <taxon>Panpulmonata</taxon>
        <taxon>Sacoglossa</taxon>
        <taxon>Placobranchoidea</taxon>
        <taxon>Plakobranchidae</taxon>
        <taxon>Plakobranchus</taxon>
    </lineage>
</organism>
<dbReference type="Gene3D" id="3.30.40.10">
    <property type="entry name" value="Zinc/RING finger domain, C3HC4 (zinc finger)"/>
    <property type="match status" value="1"/>
</dbReference>
<dbReference type="PANTHER" id="PTHR25462:SF299">
    <property type="entry name" value="E3 UBIQUITIN-PROTEIN LIGASE TRIM56"/>
    <property type="match status" value="1"/>
</dbReference>
<sequence length="1108" mass="120801">MTATQPAELTLAELLASATLVHCAVCKTLFSEPVLLPCLHSFCVECLVGLLLDDGKADKTHYEAVKEKSLEDSRSPPPSADPHHGNSTDITSIESTEGSGGGVRALKDKDQERLTNNKDKKSGIERTKAYVQKTLESRNCGNDTRLDLKNDKVLKGRQALYKESKRDGDGDKASVKLILREIEGRRPGPGDRCPATSHQAKAARTEPSATTVLSSNQAPAGPTHISTEQAQVKPNGSTASNRLSVLLQGKKPQLSLACPTCGHTVLLAGDVLVTDDDRIDSSDEDGGSGEEVKQPRKDLKGALQSQQISATAFNSSLRRETMHGRTSSSKSPSTQKLSILIRKIIRTSLQHNHFLNSLAKINRCKATNSELHLKSGKKKEGLDEMDADDSALVGHKIPKEESFCAYCRTENQEVEASSMCLDCNDRVCDACACAHRKTRVTREHTVAPLTSIRQGLFDHDLRARDHVICECHHGMPVSIFCCTCSVAVCKRCKSDQHRSHQVMSLRDATEKFVPEVRQIQQAIARRVPSLSDYAGFLEEQMSKLDNTRKLVASDVCSQAQLLHMMVEEHKQKLLSRLEQACTEQASDISAILQDTLRARDALSDTWAFLFHLWRLGRADEILASYESVVSYYKHLVNSAMELHNSTPQGKQPAGGDDPNSSQGSETGESAITAAMLQSPATPGANSSLTTRLACVFTAGPCTDTNVKILLGPLDLHRVPIKAKDNPKVMMPLTTLLPQRLDTPCVQHTFHAATADDRCPVYPSGIALHPRLLAVADRENAVVKIFDRVSGKFLKSIAGEGDSTLSKPFDVVFLDKTGTALAVSDTEASAVLVFETLTGKFLFNFGGGIRHPRGMTAVPSTGEVVVVDGHLRHLTYHAAATGKMLRRIRPTLRPRVDTTHSFDKDKDPKGRVKTSDTSDATDVDNNDASRNTDQSKTPRVLAGETDMHFKSTALIDPYYVSVALSGDLAVTDLASPNLKLVSTEGGAVLSQSMDYGTGGEESLHPSGLCVDNYGQIFISDTNNNRIHLALPNGQLTGTTLFCKENTKEQKTCISSQENYTIKDKKITEKKEDDFRRPTVSKPLSLAIDSETGYLVVAQVGGEIKFIKYM</sequence>
<dbReference type="EMBL" id="BLXT01004464">
    <property type="protein sequence ID" value="GFO12835.1"/>
    <property type="molecule type" value="Genomic_DNA"/>
</dbReference>
<dbReference type="InterPro" id="IPR001841">
    <property type="entry name" value="Znf_RING"/>
</dbReference>
<dbReference type="SMART" id="SM00184">
    <property type="entry name" value="RING"/>
    <property type="match status" value="1"/>
</dbReference>
<dbReference type="AlphaFoldDB" id="A0AAV4AWS9"/>
<feature type="compositionally biased region" description="Basic and acidic residues" evidence="7">
    <location>
        <begin position="894"/>
        <end position="915"/>
    </location>
</feature>
<dbReference type="InterPro" id="IPR011042">
    <property type="entry name" value="6-blade_b-propeller_TolB-like"/>
</dbReference>
<feature type="compositionally biased region" description="Polar residues" evidence="7">
    <location>
        <begin position="207"/>
        <end position="237"/>
    </location>
</feature>
<feature type="region of interest" description="Disordered" evidence="7">
    <location>
        <begin position="894"/>
        <end position="940"/>
    </location>
</feature>
<dbReference type="SMART" id="SM00336">
    <property type="entry name" value="BBOX"/>
    <property type="match status" value="2"/>
</dbReference>
<dbReference type="InterPro" id="IPR000315">
    <property type="entry name" value="Znf_B-box"/>
</dbReference>
<feature type="region of interest" description="Disordered" evidence="7">
    <location>
        <begin position="65"/>
        <end position="126"/>
    </location>
</feature>
<evidence type="ECO:0000256" key="3">
    <source>
        <dbReference type="ARBA" id="ARBA00022737"/>
    </source>
</evidence>
<dbReference type="SUPFAM" id="SSF57845">
    <property type="entry name" value="B-box zinc-binding domain"/>
    <property type="match status" value="1"/>
</dbReference>
<evidence type="ECO:0000256" key="2">
    <source>
        <dbReference type="ARBA" id="ARBA00022723"/>
    </source>
</evidence>
<feature type="domain" description="B box-type" evidence="9">
    <location>
        <begin position="399"/>
        <end position="449"/>
    </location>
</feature>
<feature type="compositionally biased region" description="Polar residues" evidence="7">
    <location>
        <begin position="925"/>
        <end position="936"/>
    </location>
</feature>
<dbReference type="GO" id="GO:0061630">
    <property type="term" value="F:ubiquitin protein ligase activity"/>
    <property type="evidence" value="ECO:0007669"/>
    <property type="project" value="TreeGrafter"/>
</dbReference>
<proteinExistence type="predicted"/>
<dbReference type="SUPFAM" id="SSF57850">
    <property type="entry name" value="RING/U-box"/>
    <property type="match status" value="1"/>
</dbReference>
<feature type="compositionally biased region" description="Basic and acidic residues" evidence="7">
    <location>
        <begin position="105"/>
        <end position="126"/>
    </location>
</feature>
<protein>
    <submittedName>
        <fullName evidence="10">Tripartite motif-containing protein 3</fullName>
    </submittedName>
</protein>
<dbReference type="InterPro" id="IPR027370">
    <property type="entry name" value="Znf-RING_euk"/>
</dbReference>
<dbReference type="InterPro" id="IPR013083">
    <property type="entry name" value="Znf_RING/FYVE/PHD"/>
</dbReference>
<evidence type="ECO:0000256" key="1">
    <source>
        <dbReference type="ARBA" id="ARBA00022553"/>
    </source>
</evidence>
<feature type="domain" description="RING-type" evidence="8">
    <location>
        <begin position="23"/>
        <end position="47"/>
    </location>
</feature>
<dbReference type="PROSITE" id="PS50089">
    <property type="entry name" value="ZF_RING_2"/>
    <property type="match status" value="1"/>
</dbReference>
<dbReference type="PROSITE" id="PS50119">
    <property type="entry name" value="ZF_BBOX"/>
    <property type="match status" value="2"/>
</dbReference>
<dbReference type="Pfam" id="PF13445">
    <property type="entry name" value="zf-RING_UBOX"/>
    <property type="match status" value="1"/>
</dbReference>
<feature type="compositionally biased region" description="Basic and acidic residues" evidence="7">
    <location>
        <begin position="290"/>
        <end position="300"/>
    </location>
</feature>
<gene>
    <name evidence="10" type="ORF">PoB_003934000</name>
</gene>
<feature type="compositionally biased region" description="Basic and acidic residues" evidence="7">
    <location>
        <begin position="65"/>
        <end position="74"/>
    </location>
</feature>
<dbReference type="Pfam" id="PF01436">
    <property type="entry name" value="NHL"/>
    <property type="match status" value="1"/>
</dbReference>
<evidence type="ECO:0000313" key="10">
    <source>
        <dbReference type="EMBL" id="GFO12835.1"/>
    </source>
</evidence>
<feature type="region of interest" description="Disordered" evidence="7">
    <location>
        <begin position="184"/>
        <end position="237"/>
    </location>
</feature>
<evidence type="ECO:0000256" key="5">
    <source>
        <dbReference type="ARBA" id="ARBA00022833"/>
    </source>
</evidence>
<feature type="compositionally biased region" description="Polar residues" evidence="7">
    <location>
        <begin position="658"/>
        <end position="668"/>
    </location>
</feature>
<dbReference type="PANTHER" id="PTHR25462">
    <property type="entry name" value="BONUS, ISOFORM C-RELATED"/>
    <property type="match status" value="1"/>
</dbReference>
<dbReference type="PROSITE" id="PS00518">
    <property type="entry name" value="ZF_RING_1"/>
    <property type="match status" value="1"/>
</dbReference>
<evidence type="ECO:0000259" key="9">
    <source>
        <dbReference type="PROSITE" id="PS50119"/>
    </source>
</evidence>
<comment type="caution">
    <text evidence="10">The sequence shown here is derived from an EMBL/GenBank/DDBJ whole genome shotgun (WGS) entry which is preliminary data.</text>
</comment>
<keyword evidence="11" id="KW-1185">Reference proteome</keyword>
<dbReference type="Gene3D" id="2.120.10.30">
    <property type="entry name" value="TolB, C-terminal domain"/>
    <property type="match status" value="2"/>
</dbReference>
<evidence type="ECO:0000256" key="6">
    <source>
        <dbReference type="PROSITE-ProRule" id="PRU00024"/>
    </source>
</evidence>
<dbReference type="GO" id="GO:0008270">
    <property type="term" value="F:zinc ion binding"/>
    <property type="evidence" value="ECO:0007669"/>
    <property type="project" value="UniProtKB-KW"/>
</dbReference>
<feature type="region of interest" description="Disordered" evidence="7">
    <location>
        <begin position="643"/>
        <end position="668"/>
    </location>
</feature>
<accession>A0AAV4AWS9</accession>
<feature type="region of interest" description="Disordered" evidence="7">
    <location>
        <begin position="277"/>
        <end position="334"/>
    </location>
</feature>
<keyword evidence="3" id="KW-0677">Repeat</keyword>
<dbReference type="InterPro" id="IPR001258">
    <property type="entry name" value="NHL_repeat"/>
</dbReference>
<dbReference type="SUPFAM" id="SSF101898">
    <property type="entry name" value="NHL repeat"/>
    <property type="match status" value="1"/>
</dbReference>
<evidence type="ECO:0000259" key="8">
    <source>
        <dbReference type="PROSITE" id="PS50089"/>
    </source>
</evidence>
<keyword evidence="1" id="KW-0597">Phosphoprotein</keyword>
<evidence type="ECO:0000256" key="4">
    <source>
        <dbReference type="ARBA" id="ARBA00022771"/>
    </source>
</evidence>
<dbReference type="InterPro" id="IPR047153">
    <property type="entry name" value="TRIM45/56/19-like"/>
</dbReference>
<dbReference type="Proteomes" id="UP000735302">
    <property type="component" value="Unassembled WGS sequence"/>
</dbReference>
<name>A0AAV4AWS9_9GAST</name>
<dbReference type="Gene3D" id="3.30.160.60">
    <property type="entry name" value="Classic Zinc Finger"/>
    <property type="match status" value="1"/>
</dbReference>
<keyword evidence="4 6" id="KW-0863">Zinc-finger</keyword>
<feature type="domain" description="B box-type" evidence="9">
    <location>
        <begin position="464"/>
        <end position="505"/>
    </location>
</feature>